<evidence type="ECO:0000259" key="9">
    <source>
        <dbReference type="Pfam" id="PF01431"/>
    </source>
</evidence>
<dbReference type="Gene3D" id="3.40.390.10">
    <property type="entry name" value="Collagenase (Catalytic Domain)"/>
    <property type="match status" value="1"/>
</dbReference>
<dbReference type="Pfam" id="PF01431">
    <property type="entry name" value="Peptidase_M13"/>
    <property type="match status" value="1"/>
</dbReference>
<evidence type="ECO:0008006" key="13">
    <source>
        <dbReference type="Google" id="ProtNLM"/>
    </source>
</evidence>
<dbReference type="InterPro" id="IPR008753">
    <property type="entry name" value="Peptidase_M13_N"/>
</dbReference>
<comment type="cofactor">
    <cofactor evidence="1">
        <name>Zn(2+)</name>
        <dbReference type="ChEBI" id="CHEBI:29105"/>
    </cofactor>
</comment>
<dbReference type="Proteomes" id="UP001175271">
    <property type="component" value="Unassembled WGS sequence"/>
</dbReference>
<evidence type="ECO:0000256" key="1">
    <source>
        <dbReference type="ARBA" id="ARBA00001947"/>
    </source>
</evidence>
<protein>
    <recommendedName>
        <fullName evidence="13">Peptidase M13 C-terminal domain-containing protein</fullName>
    </recommendedName>
</protein>
<keyword evidence="3" id="KW-0645">Protease</keyword>
<dbReference type="Gene3D" id="1.10.1380.10">
    <property type="entry name" value="Neutral endopeptidase , domain2"/>
    <property type="match status" value="1"/>
</dbReference>
<evidence type="ECO:0000313" key="11">
    <source>
        <dbReference type="EMBL" id="KAK0428943.1"/>
    </source>
</evidence>
<keyword evidence="8" id="KW-0812">Transmembrane</keyword>
<keyword evidence="4" id="KW-0479">Metal-binding</keyword>
<dbReference type="InterPro" id="IPR024079">
    <property type="entry name" value="MetalloPept_cat_dom_sf"/>
</dbReference>
<name>A0AA39MCM8_9BILA</name>
<keyword evidence="8" id="KW-0472">Membrane</keyword>
<evidence type="ECO:0000256" key="6">
    <source>
        <dbReference type="ARBA" id="ARBA00022833"/>
    </source>
</evidence>
<keyword evidence="7" id="KW-0482">Metalloprotease</keyword>
<keyword evidence="5" id="KW-0378">Hydrolase</keyword>
<keyword evidence="6" id="KW-0862">Zinc</keyword>
<comment type="caution">
    <text evidence="11">The sequence shown here is derived from an EMBL/GenBank/DDBJ whole genome shotgun (WGS) entry which is preliminary data.</text>
</comment>
<feature type="domain" description="Peptidase M13 N-terminal" evidence="10">
    <location>
        <begin position="129"/>
        <end position="530"/>
    </location>
</feature>
<dbReference type="PROSITE" id="PS51885">
    <property type="entry name" value="NEPRILYSIN"/>
    <property type="match status" value="1"/>
</dbReference>
<reference evidence="11" key="1">
    <citation type="submission" date="2023-06" db="EMBL/GenBank/DDBJ databases">
        <title>Genomic analysis of the entomopathogenic nematode Steinernema hermaphroditum.</title>
        <authorList>
            <person name="Schwarz E.M."/>
            <person name="Heppert J.K."/>
            <person name="Baniya A."/>
            <person name="Schwartz H.T."/>
            <person name="Tan C.-H."/>
            <person name="Antoshechkin I."/>
            <person name="Sternberg P.W."/>
            <person name="Goodrich-Blair H."/>
            <person name="Dillman A.R."/>
        </authorList>
    </citation>
    <scope>NUCLEOTIDE SEQUENCE</scope>
    <source>
        <strain evidence="11">PS9179</strain>
        <tissue evidence="11">Whole animal</tissue>
    </source>
</reference>
<dbReference type="CDD" id="cd08662">
    <property type="entry name" value="M13"/>
    <property type="match status" value="1"/>
</dbReference>
<organism evidence="11 12">
    <name type="scientific">Steinernema hermaphroditum</name>
    <dbReference type="NCBI Taxonomy" id="289476"/>
    <lineage>
        <taxon>Eukaryota</taxon>
        <taxon>Metazoa</taxon>
        <taxon>Ecdysozoa</taxon>
        <taxon>Nematoda</taxon>
        <taxon>Chromadorea</taxon>
        <taxon>Rhabditida</taxon>
        <taxon>Tylenchina</taxon>
        <taxon>Panagrolaimomorpha</taxon>
        <taxon>Strongyloidoidea</taxon>
        <taxon>Steinernematidae</taxon>
        <taxon>Steinernema</taxon>
    </lineage>
</organism>
<evidence type="ECO:0000313" key="12">
    <source>
        <dbReference type="Proteomes" id="UP001175271"/>
    </source>
</evidence>
<sequence length="808" mass="91210">MVRIGGMASPKSPTYIALDNSLYKQCGGDNDGALKKLSRTSKIHLLLILFSVFASTLIVSALIAGLYCRFDYVSFKELREDVVPVEVLIDETEAGLPSTHIRPPEVSHSNGFKEASRYLNKLIDTSVDPCDNFYKYSCGNFVKNNMSNAFVAVQKKADEDIFKQLKTTDNTDLKALQTTKTVYDVCASTDYSKYTGKEVLDIVRSFKRASGLNFPFIDKRWHETADPKFTPVQLASTLALMKSVFGVDSIVEIDVDTNWANPAGKNPYLMHIGEASLSLPTVFYRNGHFDEQKGNVEKQMRNVLTKIAQVAKVQVDKQTIEDTISQMLEVEKALGKLMRLPEETRTVSEEWNLFTIAQAKARWSFIDFPTYFRFVAIDNAKVQKMVTGEKFQFVVTSPKYLDGIEKLIKESTVSDYGLRNYLMFRLIASKVKFLGKSQLQAGDDAVPSDKVHHGCVGYLRTKMPYAVGRSYVDSKAKAERESIEKKLMRMANYIGTAFQTMIDELPWMTREDKRRATEKIYQLVKTVGAPEWILNDQKFTDYHKDLVIDPKDDFFNVQLKLDRFHHGKSLAFLVRDKIDRTDFSSISPATVNAWYQAHLNSISFPLATLQAPFFDTEWPLSLSFGGMGSTMGHELSHGFDDGGMQWDPTGTFKSWISSNKTKSGFERMRVCVVNQYDQVCPYGEGKSCVNGKMTQGENIADNAGVRAAYRAYKSLVALDGPEPRLPGALTSQYTHDQLFFIGYAGVWCKAEQKEEEFSRQVIIDVHSPDRERVLESLKNFAAFQDAFNCPATTTMAPKRHCNVWAGDN</sequence>
<evidence type="ECO:0000256" key="5">
    <source>
        <dbReference type="ARBA" id="ARBA00022801"/>
    </source>
</evidence>
<feature type="transmembrane region" description="Helical" evidence="8">
    <location>
        <begin position="45"/>
        <end position="67"/>
    </location>
</feature>
<dbReference type="InterPro" id="IPR000718">
    <property type="entry name" value="Peptidase_M13"/>
</dbReference>
<dbReference type="GO" id="GO:0004222">
    <property type="term" value="F:metalloendopeptidase activity"/>
    <property type="evidence" value="ECO:0007669"/>
    <property type="project" value="InterPro"/>
</dbReference>
<dbReference type="PANTHER" id="PTHR11733">
    <property type="entry name" value="ZINC METALLOPROTEASE FAMILY M13 NEPRILYSIN-RELATED"/>
    <property type="match status" value="1"/>
</dbReference>
<dbReference type="GO" id="GO:0046872">
    <property type="term" value="F:metal ion binding"/>
    <property type="evidence" value="ECO:0007669"/>
    <property type="project" value="UniProtKB-KW"/>
</dbReference>
<evidence type="ECO:0000256" key="2">
    <source>
        <dbReference type="ARBA" id="ARBA00007357"/>
    </source>
</evidence>
<dbReference type="InterPro" id="IPR042089">
    <property type="entry name" value="Peptidase_M13_dom_2"/>
</dbReference>
<dbReference type="GO" id="GO:0016485">
    <property type="term" value="P:protein processing"/>
    <property type="evidence" value="ECO:0007669"/>
    <property type="project" value="TreeGrafter"/>
</dbReference>
<dbReference type="EMBL" id="JAUCMV010000001">
    <property type="protein sequence ID" value="KAK0428943.1"/>
    <property type="molecule type" value="Genomic_DNA"/>
</dbReference>
<keyword evidence="8" id="KW-1133">Transmembrane helix</keyword>
<accession>A0AA39MCM8</accession>
<dbReference type="AlphaFoldDB" id="A0AA39MCM8"/>
<proteinExistence type="inferred from homology"/>
<evidence type="ECO:0000259" key="10">
    <source>
        <dbReference type="Pfam" id="PF05649"/>
    </source>
</evidence>
<dbReference type="PANTHER" id="PTHR11733:SF240">
    <property type="entry name" value="GH14155P-RELATED"/>
    <property type="match status" value="1"/>
</dbReference>
<comment type="similarity">
    <text evidence="2">Belongs to the peptidase M13 family.</text>
</comment>
<evidence type="ECO:0000256" key="7">
    <source>
        <dbReference type="ARBA" id="ARBA00023049"/>
    </source>
</evidence>
<gene>
    <name evidence="11" type="ORF">QR680_011097</name>
</gene>
<dbReference type="GO" id="GO:0005886">
    <property type="term" value="C:plasma membrane"/>
    <property type="evidence" value="ECO:0007669"/>
    <property type="project" value="TreeGrafter"/>
</dbReference>
<dbReference type="PRINTS" id="PR00786">
    <property type="entry name" value="NEPRILYSIN"/>
</dbReference>
<evidence type="ECO:0000256" key="8">
    <source>
        <dbReference type="SAM" id="Phobius"/>
    </source>
</evidence>
<keyword evidence="12" id="KW-1185">Reference proteome</keyword>
<dbReference type="SUPFAM" id="SSF55486">
    <property type="entry name" value="Metalloproteases ('zincins'), catalytic domain"/>
    <property type="match status" value="1"/>
</dbReference>
<evidence type="ECO:0000256" key="4">
    <source>
        <dbReference type="ARBA" id="ARBA00022723"/>
    </source>
</evidence>
<evidence type="ECO:0000256" key="3">
    <source>
        <dbReference type="ARBA" id="ARBA00022670"/>
    </source>
</evidence>
<dbReference type="Pfam" id="PF05649">
    <property type="entry name" value="Peptidase_M13_N"/>
    <property type="match status" value="1"/>
</dbReference>
<dbReference type="InterPro" id="IPR018497">
    <property type="entry name" value="Peptidase_M13_C"/>
</dbReference>
<feature type="domain" description="Peptidase M13 C-terminal" evidence="9">
    <location>
        <begin position="592"/>
        <end position="803"/>
    </location>
</feature>